<evidence type="ECO:0000313" key="2">
    <source>
        <dbReference type="Proteomes" id="UP000265520"/>
    </source>
</evidence>
<dbReference type="Proteomes" id="UP000265520">
    <property type="component" value="Unassembled WGS sequence"/>
</dbReference>
<sequence length="23" mass="2486">MGTCCDVVIGCKVEEKRSTRSAI</sequence>
<evidence type="ECO:0000313" key="1">
    <source>
        <dbReference type="EMBL" id="MCI91830.1"/>
    </source>
</evidence>
<dbReference type="EMBL" id="LXQA011283314">
    <property type="protein sequence ID" value="MCI91830.1"/>
    <property type="molecule type" value="Genomic_DNA"/>
</dbReference>
<protein>
    <submittedName>
        <fullName evidence="1">Uncharacterized protein</fullName>
    </submittedName>
</protein>
<dbReference type="AlphaFoldDB" id="A0A392VZE3"/>
<comment type="caution">
    <text evidence="1">The sequence shown here is derived from an EMBL/GenBank/DDBJ whole genome shotgun (WGS) entry which is preliminary data.</text>
</comment>
<name>A0A392VZE3_9FABA</name>
<reference evidence="1 2" key="1">
    <citation type="journal article" date="2018" name="Front. Plant Sci.">
        <title>Red Clover (Trifolium pratense) and Zigzag Clover (T. medium) - A Picture of Genomic Similarities and Differences.</title>
        <authorList>
            <person name="Dluhosova J."/>
            <person name="Istvanek J."/>
            <person name="Nedelnik J."/>
            <person name="Repkova J."/>
        </authorList>
    </citation>
    <scope>NUCLEOTIDE SEQUENCE [LARGE SCALE GENOMIC DNA]</scope>
    <source>
        <strain evidence="2">cv. 10/8</strain>
        <tissue evidence="1">Leaf</tissue>
    </source>
</reference>
<organism evidence="1 2">
    <name type="scientific">Trifolium medium</name>
    <dbReference type="NCBI Taxonomy" id="97028"/>
    <lineage>
        <taxon>Eukaryota</taxon>
        <taxon>Viridiplantae</taxon>
        <taxon>Streptophyta</taxon>
        <taxon>Embryophyta</taxon>
        <taxon>Tracheophyta</taxon>
        <taxon>Spermatophyta</taxon>
        <taxon>Magnoliopsida</taxon>
        <taxon>eudicotyledons</taxon>
        <taxon>Gunneridae</taxon>
        <taxon>Pentapetalae</taxon>
        <taxon>rosids</taxon>
        <taxon>fabids</taxon>
        <taxon>Fabales</taxon>
        <taxon>Fabaceae</taxon>
        <taxon>Papilionoideae</taxon>
        <taxon>50 kb inversion clade</taxon>
        <taxon>NPAAA clade</taxon>
        <taxon>Hologalegina</taxon>
        <taxon>IRL clade</taxon>
        <taxon>Trifolieae</taxon>
        <taxon>Trifolium</taxon>
    </lineage>
</organism>
<proteinExistence type="predicted"/>
<accession>A0A392VZE3</accession>
<keyword evidence="2" id="KW-1185">Reference proteome</keyword>
<feature type="non-terminal residue" evidence="1">
    <location>
        <position position="23"/>
    </location>
</feature>